<reference evidence="1" key="1">
    <citation type="submission" date="2023-01" db="EMBL/GenBank/DDBJ databases">
        <title>Colletotrichum chrysophilum M932 genome sequence.</title>
        <authorList>
            <person name="Baroncelli R."/>
        </authorList>
    </citation>
    <scope>NUCLEOTIDE SEQUENCE</scope>
    <source>
        <strain evidence="1">M932</strain>
    </source>
</reference>
<dbReference type="Proteomes" id="UP001243330">
    <property type="component" value="Unassembled WGS sequence"/>
</dbReference>
<evidence type="ECO:0000313" key="1">
    <source>
        <dbReference type="EMBL" id="KAK1838434.1"/>
    </source>
</evidence>
<protein>
    <submittedName>
        <fullName evidence="1">Uncharacterized protein</fullName>
    </submittedName>
</protein>
<comment type="caution">
    <text evidence="1">The sequence shown here is derived from an EMBL/GenBank/DDBJ whole genome shotgun (WGS) entry which is preliminary data.</text>
</comment>
<gene>
    <name evidence="1" type="ORF">CCHR01_18947</name>
</gene>
<dbReference type="EMBL" id="JAQOWY010000831">
    <property type="protein sequence ID" value="KAK1838434.1"/>
    <property type="molecule type" value="Genomic_DNA"/>
</dbReference>
<dbReference type="AlphaFoldDB" id="A0AAD8ZZT3"/>
<organism evidence="1 2">
    <name type="scientific">Colletotrichum chrysophilum</name>
    <dbReference type="NCBI Taxonomy" id="1836956"/>
    <lineage>
        <taxon>Eukaryota</taxon>
        <taxon>Fungi</taxon>
        <taxon>Dikarya</taxon>
        <taxon>Ascomycota</taxon>
        <taxon>Pezizomycotina</taxon>
        <taxon>Sordariomycetes</taxon>
        <taxon>Hypocreomycetidae</taxon>
        <taxon>Glomerellales</taxon>
        <taxon>Glomerellaceae</taxon>
        <taxon>Colletotrichum</taxon>
        <taxon>Colletotrichum gloeosporioides species complex</taxon>
    </lineage>
</organism>
<sequence length="165" mass="17899">MLRNTRDALFPRLLDWTVVLAEAKTDREGTYWERNGGVVSASTLSGQSWIAVFASSATLPMPSSAKMRREPWWDADFCEGHETMTPLEPEDDATSARLAPVDGLISDQRRHPTLLLEAPMRFPGLKDAVSLGLASVLAVAVDVVHAKVSLSTGVVAMMESTSCPT</sequence>
<accession>A0AAD8ZZT3</accession>
<proteinExistence type="predicted"/>
<evidence type="ECO:0000313" key="2">
    <source>
        <dbReference type="Proteomes" id="UP001243330"/>
    </source>
</evidence>
<name>A0AAD8ZZT3_9PEZI</name>
<keyword evidence="2" id="KW-1185">Reference proteome</keyword>